<evidence type="ECO:0000256" key="1">
    <source>
        <dbReference type="SAM" id="SignalP"/>
    </source>
</evidence>
<evidence type="ECO:0000313" key="2">
    <source>
        <dbReference type="EMBL" id="MBW3128107.1"/>
    </source>
</evidence>
<dbReference type="SUPFAM" id="SSF56935">
    <property type="entry name" value="Porins"/>
    <property type="match status" value="1"/>
</dbReference>
<organism evidence="2 3">
    <name type="scientific">Hymenobacter profundi</name>
    <dbReference type="NCBI Taxonomy" id="1982110"/>
    <lineage>
        <taxon>Bacteria</taxon>
        <taxon>Pseudomonadati</taxon>
        <taxon>Bacteroidota</taxon>
        <taxon>Cytophagia</taxon>
        <taxon>Cytophagales</taxon>
        <taxon>Hymenobacteraceae</taxon>
        <taxon>Hymenobacter</taxon>
    </lineage>
</organism>
<feature type="signal peptide" evidence="1">
    <location>
        <begin position="1"/>
        <end position="21"/>
    </location>
</feature>
<proteinExistence type="predicted"/>
<accession>A0ABS6WWY0</accession>
<sequence length="506" mass="55707">MKNMKYWLGLALVGWASHAFAQSELDALRYSQLQFGGGARTLGIGGANVALGADVGNLSSNPAGLGLFQRSEVSFTPGFGVGNTSSALQGSGSLTDSRNSLHIGNVGLIFTNRRPDSDNTSDWRAGSFGIGVTRINDFNQNSVYSGTVGDQQSLFQRLREPRIDNQEIDDQYANNAYVDLDALAYGGYLNNLEGGNEVSTIPRNGPITQRESMLTTGSQSQYDFAYGASYRDKLYIGGAIGVVGTRYEMTRDFYETTSDVNVYLRDYLQTRGTGFNARIGAIYRATDRIRIGASVQTPTWFRLTDTYSTQLSSTFTPPRYTRDDAGQIVETINGGDAQTGSQQFSYSLTTPFRANGGVAILLGKYGFLTGDVEYVDYSQPRFRDNATANGTAPGYDYSSTNQYISDLYRSTVNLRFGGEARYEAFRFRLGYARYGDPYRANDFDRTQNYYTVGLGLRQQNFFLDIAGVYKSANNYYSPYVLNAGDQPVVSIDSNRFTTSLTIGTTF</sequence>
<feature type="chain" id="PRO_5045135285" evidence="1">
    <location>
        <begin position="22"/>
        <end position="506"/>
    </location>
</feature>
<name>A0ABS6WWY0_9BACT</name>
<keyword evidence="3" id="KW-1185">Reference proteome</keyword>
<dbReference type="Proteomes" id="UP000826188">
    <property type="component" value="Unassembled WGS sequence"/>
</dbReference>
<dbReference type="EMBL" id="JAHWGL010000015">
    <property type="protein sequence ID" value="MBW3128107.1"/>
    <property type="molecule type" value="Genomic_DNA"/>
</dbReference>
<protein>
    <submittedName>
        <fullName evidence="2">Uncharacterized protein</fullName>
    </submittedName>
</protein>
<evidence type="ECO:0000313" key="3">
    <source>
        <dbReference type="Proteomes" id="UP000826188"/>
    </source>
</evidence>
<reference evidence="2 3" key="1">
    <citation type="submission" date="2021-07" db="EMBL/GenBank/DDBJ databases">
        <title>Hymenobacter profundi sp. nov., isolated from deep-sea water.</title>
        <authorList>
            <person name="Kim M.K."/>
        </authorList>
    </citation>
    <scope>NUCLEOTIDE SEQUENCE [LARGE SCALE GENOMIC DNA]</scope>
    <source>
        <strain evidence="2 3">M2</strain>
    </source>
</reference>
<comment type="caution">
    <text evidence="2">The sequence shown here is derived from an EMBL/GenBank/DDBJ whole genome shotgun (WGS) entry which is preliminary data.</text>
</comment>
<gene>
    <name evidence="2" type="ORF">KYK14_06075</name>
</gene>
<keyword evidence="1" id="KW-0732">Signal</keyword>
<dbReference type="Gene3D" id="2.40.160.60">
    <property type="entry name" value="Outer membrane protein transport protein (OMPP1/FadL/TodX)"/>
    <property type="match status" value="1"/>
</dbReference>